<organism evidence="1">
    <name type="scientific">Mesorhizobium sp. WSM2240</name>
    <dbReference type="NCBI Taxonomy" id="3228851"/>
    <lineage>
        <taxon>Bacteria</taxon>
        <taxon>Pseudomonadati</taxon>
        <taxon>Pseudomonadota</taxon>
        <taxon>Alphaproteobacteria</taxon>
        <taxon>Hyphomicrobiales</taxon>
        <taxon>Phyllobacteriaceae</taxon>
        <taxon>Mesorhizobium</taxon>
    </lineage>
</organism>
<dbReference type="AlphaFoldDB" id="A0AAU8CXN3"/>
<dbReference type="NCBIfam" id="TIGR01539">
    <property type="entry name" value="portal_lambda"/>
    <property type="match status" value="1"/>
</dbReference>
<name>A0AAU8CXN3_9HYPH</name>
<dbReference type="Pfam" id="PF05136">
    <property type="entry name" value="Phage_portal_2"/>
    <property type="match status" value="1"/>
</dbReference>
<gene>
    <name evidence="1" type="ORF">ABVK50_11840</name>
</gene>
<evidence type="ECO:0000313" key="1">
    <source>
        <dbReference type="EMBL" id="XCG51115.1"/>
    </source>
</evidence>
<reference evidence="1" key="1">
    <citation type="submission" date="2024-06" db="EMBL/GenBank/DDBJ databases">
        <title>Mesorhizobium karijinii sp. nov., a symbiont of the iconic Swainsona formosa from arid Australia.</title>
        <authorList>
            <person name="Hill Y.J."/>
            <person name="Watkin E.L.J."/>
            <person name="O'Hara G.W."/>
            <person name="Terpolilli J."/>
            <person name="Tye M.L."/>
            <person name="Kohlmeier M.G."/>
        </authorList>
    </citation>
    <scope>NUCLEOTIDE SEQUENCE</scope>
    <source>
        <strain evidence="1">WSM2240</strain>
    </source>
</reference>
<protein>
    <submittedName>
        <fullName evidence="1">Phage portal protein</fullName>
    </submittedName>
</protein>
<dbReference type="InterPro" id="IPR006429">
    <property type="entry name" value="Phage_lambda_portal"/>
</dbReference>
<proteinExistence type="predicted"/>
<dbReference type="GO" id="GO:0005198">
    <property type="term" value="F:structural molecule activity"/>
    <property type="evidence" value="ECO:0007669"/>
    <property type="project" value="InterPro"/>
</dbReference>
<accession>A0AAU8CXN3</accession>
<dbReference type="GO" id="GO:0019068">
    <property type="term" value="P:virion assembly"/>
    <property type="evidence" value="ECO:0007669"/>
    <property type="project" value="InterPro"/>
</dbReference>
<dbReference type="RefSeq" id="WP_353641374.1">
    <property type="nucleotide sequence ID" value="NZ_CP159253.1"/>
</dbReference>
<sequence>MPVRLPNPFNLFRRTTRPQHIRRFDGAAGGCRGWGMGTFGRINPEVAAAGASLRGRARYLANNNPWIANAVANWTGALVGAGIMPTSQHPDAAARKTLATLFNTWAEEADADGRTTFWGSQADVARGLVADGEAFVQFLDSDGLRVRLIPPELIDESMTRELGNGGVIVQGVEFDADGRRVAYHALPSRPHDQFATYAPPVRIDASEILHVMKPLAAGQVRGVPWLAPVILPASELDQLLDALLVGVKVAAMHAGFLIDQNGAAGEPFDGTGEGGVLEAGLEPGTLRRLPTGMDIKFSTPHQTAEVAAFLRLNLQQLAAGLGLPTHFVDGDLTGANYSSLRAGLLPFRQRVEQIQYGTFVPQFLAPVWRRVITYAALSGELDAGEFGREWLAVEWLPPKPLQVDPLKDTQATVAEIEAGLTSRRKAVAERGWSIEQLDEEIAADTRPMTKESADAGS</sequence>
<dbReference type="EMBL" id="CP159253">
    <property type="protein sequence ID" value="XCG51115.1"/>
    <property type="molecule type" value="Genomic_DNA"/>
</dbReference>